<feature type="transmembrane region" description="Helical" evidence="7">
    <location>
        <begin position="475"/>
        <end position="500"/>
    </location>
</feature>
<sequence length="745" mass="85322">MDNKENNADEIEFNNIEGRDSNNVDEIDSKNLDEADLTHGTPLKYDPNFKGPIKNRSCTDIICCLLFLIFIGGLVVVAIFAFKYGDPKLLLYPVNSDNELCGYGNQIGKNYLFFFDLVSCGRMGVGVFVTGCPTPQICVAECPGSNFVYNPARGNSQFDSKYCKAVFEGTILPPKDVINKDICSPYYFKSRPVINRCVPSFLFDFLDKGGNLLEMVKNESLINVTDSANNELSDDVIKEGLNVYGIFLKAKEYGEKIVEDVVTSWWMIIIGLFIATFLSLIWIFVMRWLAGVMVWFTVLVFIALFGFATWYCFWNYIDLKDTDASFTIHFAVIKFNFSKPKMFLAFELLVVLDVYTDFPIFSNFGAVGSMMFTLIFPFFPFILEIAVIGFWITVAVFLASTGRNQTFEFNNKTEYQFDNHTWDYSKIQKASSKYLGDLGCKDPSVNETRSDVCQFLKNQEENFVFYSQIYNLFMLFWLVNFCIALGQMSLAGAFASYYWAFNKPKDVPTFPLLGSVWRSFRYHLGSLAFGSLIIAIVQIIRVLLEYVDGKLKGSENPVAKFFVKCLKCCFWCLEKFLRFLNKNAYIMIAAHGKNFCTSAKNAFMLIMRNCVRIGCHLVNQLENRIIEQYAVPFTLAMESYWMENAALSFFFFDGRIDFLKTYTPTLNFYVVPIVLITVGSYVIASCFFSVYDMAVDTLFLCFLEDLERNNGSEQKPYYMGKELMKILGKKNTKPKVSKKDNDEDY</sequence>
<comment type="similarity">
    <text evidence="2 7">Belongs to the CTL (choline transporter-like) family.</text>
</comment>
<name>A0A6J8AU24_MYTCO</name>
<dbReference type="GO" id="GO:0005886">
    <property type="term" value="C:plasma membrane"/>
    <property type="evidence" value="ECO:0007669"/>
    <property type="project" value="UniProtKB-SubCell"/>
</dbReference>
<dbReference type="AlphaFoldDB" id="A0A6J8AU24"/>
<dbReference type="PANTHER" id="PTHR12385">
    <property type="entry name" value="CHOLINE TRANSPORTER-LIKE (SLC FAMILY 44)"/>
    <property type="match status" value="1"/>
</dbReference>
<evidence type="ECO:0000256" key="8">
    <source>
        <dbReference type="SAM" id="MobiDB-lite"/>
    </source>
</evidence>
<comment type="subcellular location">
    <subcellularLocation>
        <location evidence="7">Cell membrane</location>
        <topology evidence="7">Multi-pass membrane protein</topology>
    </subcellularLocation>
    <subcellularLocation>
        <location evidence="1">Membrane</location>
        <topology evidence="1">Multi-pass membrane protein</topology>
    </subcellularLocation>
</comment>
<keyword evidence="4 7" id="KW-1133">Transmembrane helix</keyword>
<keyword evidence="10" id="KW-1185">Reference proteome</keyword>
<feature type="transmembrane region" description="Helical" evidence="7">
    <location>
        <begin position="520"/>
        <end position="544"/>
    </location>
</feature>
<dbReference type="InterPro" id="IPR007603">
    <property type="entry name" value="Choline_transptr-like"/>
</dbReference>
<feature type="transmembrane region" description="Helical" evidence="7">
    <location>
        <begin position="292"/>
        <end position="313"/>
    </location>
</feature>
<comment type="function">
    <text evidence="7">Choline transporter.</text>
</comment>
<gene>
    <name evidence="9" type="ORF">MCOR_11163</name>
</gene>
<feature type="transmembrane region" description="Helical" evidence="7">
    <location>
        <begin position="265"/>
        <end position="286"/>
    </location>
</feature>
<feature type="transmembrane region" description="Helical" evidence="7">
    <location>
        <begin position="668"/>
        <end position="691"/>
    </location>
</feature>
<feature type="transmembrane region" description="Helical" evidence="7">
    <location>
        <begin position="343"/>
        <end position="362"/>
    </location>
</feature>
<protein>
    <recommendedName>
        <fullName evidence="7">Choline transporter-like protein</fullName>
    </recommendedName>
</protein>
<proteinExistence type="inferred from homology"/>
<evidence type="ECO:0000256" key="4">
    <source>
        <dbReference type="ARBA" id="ARBA00022989"/>
    </source>
</evidence>
<dbReference type="Proteomes" id="UP000507470">
    <property type="component" value="Unassembled WGS sequence"/>
</dbReference>
<evidence type="ECO:0000256" key="3">
    <source>
        <dbReference type="ARBA" id="ARBA00022692"/>
    </source>
</evidence>
<dbReference type="OrthoDB" id="420519at2759"/>
<keyword evidence="5 7" id="KW-0472">Membrane</keyword>
<keyword evidence="3 7" id="KW-0812">Transmembrane</keyword>
<evidence type="ECO:0000256" key="5">
    <source>
        <dbReference type="ARBA" id="ARBA00023136"/>
    </source>
</evidence>
<evidence type="ECO:0000256" key="2">
    <source>
        <dbReference type="ARBA" id="ARBA00007168"/>
    </source>
</evidence>
<feature type="transmembrane region" description="Helical" evidence="7">
    <location>
        <begin position="59"/>
        <end position="82"/>
    </location>
</feature>
<organism evidence="9 10">
    <name type="scientific">Mytilus coruscus</name>
    <name type="common">Sea mussel</name>
    <dbReference type="NCBI Taxonomy" id="42192"/>
    <lineage>
        <taxon>Eukaryota</taxon>
        <taxon>Metazoa</taxon>
        <taxon>Spiralia</taxon>
        <taxon>Lophotrochozoa</taxon>
        <taxon>Mollusca</taxon>
        <taxon>Bivalvia</taxon>
        <taxon>Autobranchia</taxon>
        <taxon>Pteriomorphia</taxon>
        <taxon>Mytilida</taxon>
        <taxon>Mytiloidea</taxon>
        <taxon>Mytilidae</taxon>
        <taxon>Mytilinae</taxon>
        <taxon>Mytilus</taxon>
    </lineage>
</organism>
<evidence type="ECO:0000256" key="6">
    <source>
        <dbReference type="ARBA" id="ARBA00023180"/>
    </source>
</evidence>
<accession>A0A6J8AU24</accession>
<evidence type="ECO:0000313" key="10">
    <source>
        <dbReference type="Proteomes" id="UP000507470"/>
    </source>
</evidence>
<dbReference type="EMBL" id="CACVKT020001887">
    <property type="protein sequence ID" value="CAC5373361.1"/>
    <property type="molecule type" value="Genomic_DNA"/>
</dbReference>
<dbReference type="PANTHER" id="PTHR12385:SF14">
    <property type="entry name" value="CHOLINE TRANSPORTER-LIKE 2"/>
    <property type="match status" value="1"/>
</dbReference>
<evidence type="ECO:0000313" key="9">
    <source>
        <dbReference type="EMBL" id="CAC5373361.1"/>
    </source>
</evidence>
<keyword evidence="6" id="KW-0325">Glycoprotein</keyword>
<dbReference type="Pfam" id="PF04515">
    <property type="entry name" value="Choline_transpo"/>
    <property type="match status" value="1"/>
</dbReference>
<feature type="transmembrane region" description="Helical" evidence="7">
    <location>
        <begin position="374"/>
        <end position="399"/>
    </location>
</feature>
<dbReference type="GO" id="GO:0022857">
    <property type="term" value="F:transmembrane transporter activity"/>
    <property type="evidence" value="ECO:0007669"/>
    <property type="project" value="UniProtKB-UniRule"/>
</dbReference>
<reference evidence="9 10" key="1">
    <citation type="submission" date="2020-06" db="EMBL/GenBank/DDBJ databases">
        <authorList>
            <person name="Li R."/>
            <person name="Bekaert M."/>
        </authorList>
    </citation>
    <scope>NUCLEOTIDE SEQUENCE [LARGE SCALE GENOMIC DNA]</scope>
    <source>
        <strain evidence="10">wild</strain>
    </source>
</reference>
<feature type="region of interest" description="Disordered" evidence="8">
    <location>
        <begin position="1"/>
        <end position="24"/>
    </location>
</feature>
<evidence type="ECO:0000256" key="1">
    <source>
        <dbReference type="ARBA" id="ARBA00004141"/>
    </source>
</evidence>
<evidence type="ECO:0000256" key="7">
    <source>
        <dbReference type="RuleBase" id="RU368066"/>
    </source>
</evidence>